<evidence type="ECO:0000259" key="6">
    <source>
        <dbReference type="PROSITE" id="PS50011"/>
    </source>
</evidence>
<feature type="region of interest" description="Disordered" evidence="5">
    <location>
        <begin position="684"/>
        <end position="727"/>
    </location>
</feature>
<dbReference type="InterPro" id="IPR013212">
    <property type="entry name" value="Mad3/Bub1_I"/>
</dbReference>
<dbReference type="STRING" id="759272.G0SGR5"/>
<name>G0SGR5_CHATD</name>
<feature type="region of interest" description="Disordered" evidence="5">
    <location>
        <begin position="739"/>
        <end position="773"/>
    </location>
</feature>
<dbReference type="InterPro" id="IPR011009">
    <property type="entry name" value="Kinase-like_dom_sf"/>
</dbReference>
<dbReference type="PROSITE" id="PS50011">
    <property type="entry name" value="PROTEIN_KINASE_DOM"/>
    <property type="match status" value="1"/>
</dbReference>
<feature type="compositionally biased region" description="Pro residues" evidence="5">
    <location>
        <begin position="632"/>
        <end position="643"/>
    </location>
</feature>
<feature type="domain" description="Protein kinase" evidence="6">
    <location>
        <begin position="857"/>
        <end position="1179"/>
    </location>
</feature>
<accession>G0SGR5</accession>
<feature type="domain" description="BUB1 N-terminal" evidence="7">
    <location>
        <begin position="78"/>
        <end position="237"/>
    </location>
</feature>
<protein>
    <submittedName>
        <fullName evidence="8">Uncharacterized protein</fullName>
    </submittedName>
</protein>
<feature type="compositionally biased region" description="Low complexity" evidence="5">
    <location>
        <begin position="10"/>
        <end position="21"/>
    </location>
</feature>
<feature type="region of interest" description="Disordered" evidence="5">
    <location>
        <begin position="253"/>
        <end position="350"/>
    </location>
</feature>
<dbReference type="CDD" id="cd13981">
    <property type="entry name" value="STKc_Bub1_BubR1"/>
    <property type="match status" value="1"/>
</dbReference>
<dbReference type="SUPFAM" id="SSF56112">
    <property type="entry name" value="Protein kinase-like (PK-like)"/>
    <property type="match status" value="1"/>
</dbReference>
<dbReference type="Proteomes" id="UP000008066">
    <property type="component" value="Unassembled WGS sequence"/>
</dbReference>
<dbReference type="GeneID" id="18260767"/>
<feature type="region of interest" description="Disordered" evidence="5">
    <location>
        <begin position="474"/>
        <end position="498"/>
    </location>
</feature>
<dbReference type="RefSeq" id="XP_006697022.1">
    <property type="nucleotide sequence ID" value="XM_006696959.1"/>
</dbReference>
<evidence type="ECO:0000256" key="5">
    <source>
        <dbReference type="SAM" id="MobiDB-lite"/>
    </source>
</evidence>
<evidence type="ECO:0000256" key="4">
    <source>
        <dbReference type="ARBA" id="ARBA00023328"/>
    </source>
</evidence>
<dbReference type="GO" id="GO:0005524">
    <property type="term" value="F:ATP binding"/>
    <property type="evidence" value="ECO:0007669"/>
    <property type="project" value="InterPro"/>
</dbReference>
<evidence type="ECO:0000256" key="2">
    <source>
        <dbReference type="ARBA" id="ARBA00022454"/>
    </source>
</evidence>
<feature type="region of interest" description="Disordered" evidence="5">
    <location>
        <begin position="562"/>
        <end position="653"/>
    </location>
</feature>
<evidence type="ECO:0000259" key="7">
    <source>
        <dbReference type="PROSITE" id="PS51489"/>
    </source>
</evidence>
<dbReference type="SMART" id="SM00220">
    <property type="entry name" value="S_TKc"/>
    <property type="match status" value="1"/>
</dbReference>
<dbReference type="Pfam" id="PF00069">
    <property type="entry name" value="Pkinase"/>
    <property type="match status" value="1"/>
</dbReference>
<evidence type="ECO:0000313" key="9">
    <source>
        <dbReference type="Proteomes" id="UP000008066"/>
    </source>
</evidence>
<comment type="subcellular location">
    <subcellularLocation>
        <location evidence="1">Chromosome</location>
        <location evidence="1">Centromere</location>
        <location evidence="1">Kinetochore</location>
    </subcellularLocation>
</comment>
<dbReference type="SMART" id="SM00777">
    <property type="entry name" value="Mad3_BUB1_I"/>
    <property type="match status" value="1"/>
</dbReference>
<evidence type="ECO:0000313" key="8">
    <source>
        <dbReference type="EMBL" id="EGS17404.1"/>
    </source>
</evidence>
<dbReference type="GO" id="GO:0000776">
    <property type="term" value="C:kinetochore"/>
    <property type="evidence" value="ECO:0007669"/>
    <property type="project" value="UniProtKB-KW"/>
</dbReference>
<dbReference type="GO" id="GO:0032991">
    <property type="term" value="C:protein-containing complex"/>
    <property type="evidence" value="ECO:0007669"/>
    <property type="project" value="UniProtKB-ARBA"/>
</dbReference>
<dbReference type="eggNOG" id="KOG1166">
    <property type="taxonomic scope" value="Eukaryota"/>
</dbReference>
<dbReference type="GO" id="GO:0004672">
    <property type="term" value="F:protein kinase activity"/>
    <property type="evidence" value="ECO:0007669"/>
    <property type="project" value="InterPro"/>
</dbReference>
<dbReference type="InterPro" id="IPR008271">
    <property type="entry name" value="Ser/Thr_kinase_AS"/>
</dbReference>
<feature type="region of interest" description="Disordered" evidence="5">
    <location>
        <begin position="1"/>
        <end position="21"/>
    </location>
</feature>
<dbReference type="EMBL" id="GL988047">
    <property type="protein sequence ID" value="EGS17404.1"/>
    <property type="molecule type" value="Genomic_DNA"/>
</dbReference>
<gene>
    <name evidence="8" type="ORF">CTHT_0067290</name>
</gene>
<keyword evidence="2" id="KW-0158">Chromosome</keyword>
<evidence type="ECO:0000256" key="1">
    <source>
        <dbReference type="ARBA" id="ARBA00004629"/>
    </source>
</evidence>
<dbReference type="Gene3D" id="1.10.510.10">
    <property type="entry name" value="Transferase(Phosphotransferase) domain 1"/>
    <property type="match status" value="1"/>
</dbReference>
<dbReference type="AlphaFoldDB" id="G0SGR5"/>
<dbReference type="OrthoDB" id="248495at2759"/>
<reference evidence="8 9" key="1">
    <citation type="journal article" date="2011" name="Cell">
        <title>Insight into structure and assembly of the nuclear pore complex by utilizing the genome of a eukaryotic thermophile.</title>
        <authorList>
            <person name="Amlacher S."/>
            <person name="Sarges P."/>
            <person name="Flemming D."/>
            <person name="van Noort V."/>
            <person name="Kunze R."/>
            <person name="Devos D.P."/>
            <person name="Arumugam M."/>
            <person name="Bork P."/>
            <person name="Hurt E."/>
        </authorList>
    </citation>
    <scope>NUCLEOTIDE SEQUENCE [LARGE SCALE GENOMIC DNA]</scope>
    <source>
        <strain evidence="9">DSM 1495 / CBS 144.50 / IMI 039719</strain>
    </source>
</reference>
<evidence type="ECO:0000256" key="3">
    <source>
        <dbReference type="ARBA" id="ARBA00022838"/>
    </source>
</evidence>
<feature type="compositionally biased region" description="Acidic residues" evidence="5">
    <location>
        <begin position="696"/>
        <end position="708"/>
    </location>
</feature>
<dbReference type="FunFam" id="1.25.40.430:FF:000003">
    <property type="entry name" value="Checkpoint serine/threonine-protein kinase BUB1"/>
    <property type="match status" value="1"/>
</dbReference>
<organism evidence="9">
    <name type="scientific">Chaetomium thermophilum (strain DSM 1495 / CBS 144.50 / IMI 039719)</name>
    <name type="common">Thermochaetoides thermophila</name>
    <dbReference type="NCBI Taxonomy" id="759272"/>
    <lineage>
        <taxon>Eukaryota</taxon>
        <taxon>Fungi</taxon>
        <taxon>Dikarya</taxon>
        <taxon>Ascomycota</taxon>
        <taxon>Pezizomycotina</taxon>
        <taxon>Sordariomycetes</taxon>
        <taxon>Sordariomycetidae</taxon>
        <taxon>Sordariales</taxon>
        <taxon>Chaetomiaceae</taxon>
        <taxon>Thermochaetoides</taxon>
    </lineage>
</organism>
<keyword evidence="9" id="KW-1185">Reference proteome</keyword>
<dbReference type="Gene3D" id="1.25.40.430">
    <property type="match status" value="1"/>
</dbReference>
<feature type="compositionally biased region" description="Low complexity" evidence="5">
    <location>
        <begin position="299"/>
        <end position="311"/>
    </location>
</feature>
<dbReference type="GO" id="GO:0005634">
    <property type="term" value="C:nucleus"/>
    <property type="evidence" value="ECO:0007669"/>
    <property type="project" value="TreeGrafter"/>
</dbReference>
<dbReference type="HOGENOM" id="CLU_002115_1_0_1"/>
<dbReference type="Pfam" id="PF08311">
    <property type="entry name" value="Mad3_BUB1_I"/>
    <property type="match status" value="1"/>
</dbReference>
<proteinExistence type="predicted"/>
<dbReference type="GO" id="GO:0007094">
    <property type="term" value="P:mitotic spindle assembly checkpoint signaling"/>
    <property type="evidence" value="ECO:0007669"/>
    <property type="project" value="InterPro"/>
</dbReference>
<feature type="compositionally biased region" description="Acidic residues" evidence="5">
    <location>
        <begin position="571"/>
        <end position="583"/>
    </location>
</feature>
<sequence length="1179" mass="132993">MPPSRRGERTAAPMTAPAEPAPVDFSIIESHKENIQALPSGRSARKLADLFTRSPLAQQATPTSLANRPEIERARAEFEEEIKNLGESDDPLDVYDRYVKWTLDTFPSAQNTKESGLGELLERATREFVRWGEYKNDVRYLRLWVYYIQWFCDAPREAFVYLARNGIGEGLAMYYEEYAGWLESVGRWAQAEEVWKLGIEREARPVGRLVRKFGEFERRWERVRQEEGEEGGPRSPAIPPVRRALAERVDPFSLDAAPRDPQAQRQDARGVGGAASKPKSKLQIFSDADSKQQQPAIPAKSGSGSSASSKGWDSIDTMANRKKENVMEPKPWAGETLKQASGTKKPAGPKLQVFRDPLQVTVNPATGKKERVFVDLRAVYPTPDEPGTELSFEEVWARNRGWLDVEWESEEEEEAVSMMMDETAITEMGERTPVAGSRMVRLDENGNPILTREVRNRKKKVIEKMANTPTVKVNLDSPTGPRTLKKKKKRRSTIEPSVMSVSSYEMPTTMTIHTKEAQDDIYDIFNAPEAHRATGEISQFDRQFESDDYTCGETTYMTNKSSVRGDITRVEEEDEDGEEENDGASEWSEFSRKDVHGLDGPSTADTTGNSDLIDMREDCPPQQSRPRSSFIPVPPEDYVPPPRRPYRDPTELASRRLPFMTPITERTETSLTCLTAARSVLGKTPCRDRKGASPLMEEEEEEEEEDAENQGPESPSRGDGFGSGRKMRLPMMQKSVPVFREEERSQGQAGQRRPFAPKPAQPLAPKTPLAPKGPVIKEQQVNPMDEGIRLQILKQLSPSLTSYGGFFDNTNQTHGRAAEIRKYIKTISKNRSSTDKAASSLNGTGIVLSFPGAKGRYTIRRELGAGAFAPVYLVDNSAPDEDEDEQSETHDENAVIRRGSPYLRRRAREAIKMEDPPSTSAWEFYMMRLAHSRLGPQHRATASLSPALELHLYRDEGFLVMPYYPHGTLLDVVNFFRSAESSGVMDEVLAMFFAIEVLRTVEALHTKGILHGDLKPDNCLLRLPDESDVQNQHLVAQWTPSGAGGWAARGIVLIDFGRAIDMKMFRDDVAFIADWKTTPQDCAEMREGRSWTWQIDYHGIAGILYCLLFGKYIETVRVPGGNGRRYRIRESLKRYWQQEIWSEAFDLLLNPGEACYGNNGYEFVTVRNLMDGYDNGYHT</sequence>
<dbReference type="PANTHER" id="PTHR14030:SF4">
    <property type="entry name" value="BUB1 KINASE, ISOFORM A-RELATED"/>
    <property type="match status" value="1"/>
</dbReference>
<dbReference type="Pfam" id="PF08171">
    <property type="entry name" value="Mad3_BUB1_II"/>
    <property type="match status" value="1"/>
</dbReference>
<dbReference type="InterPro" id="IPR012572">
    <property type="entry name" value="Mad3/Bub1_II"/>
</dbReference>
<dbReference type="PROSITE" id="PS00108">
    <property type="entry name" value="PROTEIN_KINASE_ST"/>
    <property type="match status" value="1"/>
</dbReference>
<keyword evidence="3" id="KW-0995">Kinetochore</keyword>
<dbReference type="GO" id="GO:0051754">
    <property type="term" value="P:meiotic sister chromatid cohesion, centromeric"/>
    <property type="evidence" value="ECO:0007669"/>
    <property type="project" value="TreeGrafter"/>
</dbReference>
<dbReference type="PROSITE" id="PS51489">
    <property type="entry name" value="BUB1_N"/>
    <property type="match status" value="1"/>
</dbReference>
<dbReference type="KEGG" id="cthr:CTHT_0067290"/>
<dbReference type="OMA" id="NCEKGVG"/>
<dbReference type="PANTHER" id="PTHR14030">
    <property type="entry name" value="MITOTIC CHECKPOINT SERINE/THREONINE-PROTEIN KINASE BUB1"/>
    <property type="match status" value="1"/>
</dbReference>
<keyword evidence="4" id="KW-0137">Centromere</keyword>
<dbReference type="InterPro" id="IPR015661">
    <property type="entry name" value="Bub1/Mad3"/>
</dbReference>
<dbReference type="InterPro" id="IPR000719">
    <property type="entry name" value="Prot_kinase_dom"/>
</dbReference>